<keyword evidence="1" id="KW-1133">Transmembrane helix</keyword>
<comment type="caution">
    <text evidence="2">The sequence shown here is derived from an EMBL/GenBank/DDBJ whole genome shotgun (WGS) entry which is preliminary data.</text>
</comment>
<accession>A0A0W7X6S6</accession>
<reference evidence="2 3" key="1">
    <citation type="submission" date="2015-12" db="EMBL/GenBank/DDBJ databases">
        <title>Draft genome sequence of Streptomyces silvensis ATCC 53525, a producer of novel hormone antagonists.</title>
        <authorList>
            <person name="Johnston C.W."/>
            <person name="Li Y."/>
            <person name="Magarvey N.A."/>
        </authorList>
    </citation>
    <scope>NUCLEOTIDE SEQUENCE [LARGE SCALE GENOMIC DNA]</scope>
    <source>
        <strain evidence="2 3">ATCC 53525</strain>
    </source>
</reference>
<dbReference type="Proteomes" id="UP000054804">
    <property type="component" value="Unassembled WGS sequence"/>
</dbReference>
<evidence type="ECO:0000256" key="1">
    <source>
        <dbReference type="SAM" id="Phobius"/>
    </source>
</evidence>
<feature type="transmembrane region" description="Helical" evidence="1">
    <location>
        <begin position="223"/>
        <end position="243"/>
    </location>
</feature>
<evidence type="ECO:0000313" key="2">
    <source>
        <dbReference type="EMBL" id="KUF18449.1"/>
    </source>
</evidence>
<keyword evidence="1" id="KW-0812">Transmembrane</keyword>
<evidence type="ECO:0000313" key="3">
    <source>
        <dbReference type="Proteomes" id="UP000054804"/>
    </source>
</evidence>
<feature type="transmembrane region" description="Helical" evidence="1">
    <location>
        <begin position="150"/>
        <end position="168"/>
    </location>
</feature>
<sequence length="290" mass="31611">MAKQQTGVIYTLTDPRDSRIRYVGQTKQHPMERLAGHLASASNPVMRVWINALALQGLTPRIDVVATPALADLNAEEQKQIAAHNKAGHRLFNAPHYHRHLTDLYQTAAPAPAALKRDDAVASKVDEYAHRVYGGVAAASAAGKLSRGQAAVRVLCWAPAVALVFLWHTSLAIPPVRWAAKTAFTLWGFWIIGFDHLVQDKVMPHLPLREAADFWQEYLERPAINLGATYVGGALLMALFSYSSVRESAGPRKVPAQTRRSALVDDLTADPVALPAARALDSAIPDQPQS</sequence>
<dbReference type="AlphaFoldDB" id="A0A0W7X6S6"/>
<dbReference type="OrthoDB" id="4156695at2"/>
<organism evidence="2 3">
    <name type="scientific">Streptomyces silvensis</name>
    <dbReference type="NCBI Taxonomy" id="1765722"/>
    <lineage>
        <taxon>Bacteria</taxon>
        <taxon>Bacillati</taxon>
        <taxon>Actinomycetota</taxon>
        <taxon>Actinomycetes</taxon>
        <taxon>Kitasatosporales</taxon>
        <taxon>Streptomycetaceae</taxon>
        <taxon>Streptomyces</taxon>
    </lineage>
</organism>
<name>A0A0W7X6S6_9ACTN</name>
<dbReference type="RefSeq" id="WP_058847358.1">
    <property type="nucleotide sequence ID" value="NZ_LOCL01000030.1"/>
</dbReference>
<dbReference type="EMBL" id="LOCL01000030">
    <property type="protein sequence ID" value="KUF18449.1"/>
    <property type="molecule type" value="Genomic_DNA"/>
</dbReference>
<evidence type="ECO:0008006" key="4">
    <source>
        <dbReference type="Google" id="ProtNLM"/>
    </source>
</evidence>
<dbReference type="STRING" id="1765722.AT728_19070"/>
<gene>
    <name evidence="2" type="ORF">AT728_19070</name>
</gene>
<keyword evidence="1" id="KW-0472">Membrane</keyword>
<keyword evidence="3" id="KW-1185">Reference proteome</keyword>
<protein>
    <recommendedName>
        <fullName evidence="4">GIY-YIG domain-containing protein</fullName>
    </recommendedName>
</protein>
<proteinExistence type="predicted"/>